<keyword evidence="2" id="KW-0597">Phosphoprotein</keyword>
<dbReference type="Gene3D" id="3.40.50.720">
    <property type="entry name" value="NAD(P)-binding Rossmann-like Domain"/>
    <property type="match status" value="1"/>
</dbReference>
<dbReference type="InterPro" id="IPR020845">
    <property type="entry name" value="AMP-binding_CS"/>
</dbReference>
<evidence type="ECO:0000256" key="1">
    <source>
        <dbReference type="ARBA" id="ARBA00022450"/>
    </source>
</evidence>
<dbReference type="InterPro" id="IPR036291">
    <property type="entry name" value="NAD(P)-bd_dom_sf"/>
</dbReference>
<evidence type="ECO:0000313" key="5">
    <source>
        <dbReference type="EMBL" id="KAJ5733814.1"/>
    </source>
</evidence>
<dbReference type="InterPro" id="IPR013120">
    <property type="entry name" value="FAR_NAD-bd"/>
</dbReference>
<dbReference type="EMBL" id="JAQJAN010000003">
    <property type="protein sequence ID" value="KAJ5733814.1"/>
    <property type="molecule type" value="Genomic_DNA"/>
</dbReference>
<evidence type="ECO:0000313" key="6">
    <source>
        <dbReference type="Proteomes" id="UP001215712"/>
    </source>
</evidence>
<dbReference type="InterPro" id="IPR000873">
    <property type="entry name" value="AMP-dep_synth/lig_dom"/>
</dbReference>
<reference evidence="5" key="1">
    <citation type="journal article" date="2023" name="IMA Fungus">
        <title>Comparative genomic study of the Penicillium genus elucidates a diverse pangenome and 15 lateral gene transfer events.</title>
        <authorList>
            <person name="Petersen C."/>
            <person name="Sorensen T."/>
            <person name="Nielsen M.R."/>
            <person name="Sondergaard T.E."/>
            <person name="Sorensen J.L."/>
            <person name="Fitzpatrick D.A."/>
            <person name="Frisvad J.C."/>
            <person name="Nielsen K.L."/>
        </authorList>
    </citation>
    <scope>NUCLEOTIDE SEQUENCE</scope>
    <source>
        <strain evidence="5">IBT 17514</strain>
    </source>
</reference>
<evidence type="ECO:0000259" key="4">
    <source>
        <dbReference type="Pfam" id="PF07993"/>
    </source>
</evidence>
<accession>A0AAD6HT84</accession>
<dbReference type="SUPFAM" id="SSF51735">
    <property type="entry name" value="NAD(P)-binding Rossmann-fold domains"/>
    <property type="match status" value="1"/>
</dbReference>
<name>A0AAD6HT84_9EURO</name>
<feature type="domain" description="AMP-dependent synthetase/ligase" evidence="3">
    <location>
        <begin position="24"/>
        <end position="333"/>
    </location>
</feature>
<keyword evidence="1" id="KW-0596">Phosphopantetheine</keyword>
<dbReference type="SUPFAM" id="SSF47336">
    <property type="entry name" value="ACP-like"/>
    <property type="match status" value="1"/>
</dbReference>
<dbReference type="Pfam" id="PF23562">
    <property type="entry name" value="AMP-binding_C_3"/>
    <property type="match status" value="1"/>
</dbReference>
<protein>
    <submittedName>
        <fullName evidence="5">NRPS-like enzyme</fullName>
    </submittedName>
</protein>
<reference evidence="5" key="2">
    <citation type="submission" date="2023-01" db="EMBL/GenBank/DDBJ databases">
        <authorList>
            <person name="Petersen C."/>
        </authorList>
    </citation>
    <scope>NUCLEOTIDE SEQUENCE</scope>
    <source>
        <strain evidence="5">IBT 17514</strain>
    </source>
</reference>
<dbReference type="Gene3D" id="3.40.50.12780">
    <property type="entry name" value="N-terminal domain of ligase-like"/>
    <property type="match status" value="1"/>
</dbReference>
<dbReference type="AlphaFoldDB" id="A0AAD6HT84"/>
<evidence type="ECO:0000256" key="2">
    <source>
        <dbReference type="ARBA" id="ARBA00022553"/>
    </source>
</evidence>
<keyword evidence="6" id="KW-1185">Reference proteome</keyword>
<dbReference type="PROSITE" id="PS00455">
    <property type="entry name" value="AMP_BINDING"/>
    <property type="match status" value="1"/>
</dbReference>
<dbReference type="InterPro" id="IPR051414">
    <property type="entry name" value="Adenylate-forming_Reductase"/>
</dbReference>
<proteinExistence type="predicted"/>
<dbReference type="GO" id="GO:0044550">
    <property type="term" value="P:secondary metabolite biosynthetic process"/>
    <property type="evidence" value="ECO:0007669"/>
    <property type="project" value="UniProtKB-ARBA"/>
</dbReference>
<dbReference type="Pfam" id="PF00501">
    <property type="entry name" value="AMP-binding"/>
    <property type="match status" value="1"/>
</dbReference>
<dbReference type="InterPro" id="IPR036736">
    <property type="entry name" value="ACP-like_sf"/>
</dbReference>
<dbReference type="Proteomes" id="UP001215712">
    <property type="component" value="Unassembled WGS sequence"/>
</dbReference>
<organism evidence="5 6">
    <name type="scientific">Penicillium malachiteum</name>
    <dbReference type="NCBI Taxonomy" id="1324776"/>
    <lineage>
        <taxon>Eukaryota</taxon>
        <taxon>Fungi</taxon>
        <taxon>Dikarya</taxon>
        <taxon>Ascomycota</taxon>
        <taxon>Pezizomycotina</taxon>
        <taxon>Eurotiomycetes</taxon>
        <taxon>Eurotiomycetidae</taxon>
        <taxon>Eurotiales</taxon>
        <taxon>Aspergillaceae</taxon>
        <taxon>Penicillium</taxon>
    </lineage>
</organism>
<comment type="caution">
    <text evidence="5">The sequence shown here is derived from an EMBL/GenBank/DDBJ whole genome shotgun (WGS) entry which is preliminary data.</text>
</comment>
<dbReference type="InterPro" id="IPR042099">
    <property type="entry name" value="ANL_N_sf"/>
</dbReference>
<gene>
    <name evidence="5" type="ORF">N7493_002600</name>
</gene>
<dbReference type="Pfam" id="PF07993">
    <property type="entry name" value="NAD_binding_4"/>
    <property type="match status" value="1"/>
</dbReference>
<dbReference type="SUPFAM" id="SSF56801">
    <property type="entry name" value="Acetyl-CoA synthetase-like"/>
    <property type="match status" value="1"/>
</dbReference>
<dbReference type="PANTHER" id="PTHR43439">
    <property type="entry name" value="PHENYLACETATE-COENZYME A LIGASE"/>
    <property type="match status" value="1"/>
</dbReference>
<feature type="domain" description="Thioester reductase (TE)" evidence="4">
    <location>
        <begin position="684"/>
        <end position="922"/>
    </location>
</feature>
<dbReference type="PANTHER" id="PTHR43439:SF2">
    <property type="entry name" value="ENZYME, PUTATIVE (JCVI)-RELATED"/>
    <property type="match status" value="1"/>
</dbReference>
<sequence>MKLPFDGDLDPRTQLLPHLVDHYAKTKPDAIYAEYPINPISYDAGYRKITYKAFGNAVNGLAKFLVESLGPGNGEVLAYVGPNDMRYPGLVLDVYDFPRNSVEAHRSLLQALDCNTLLTPVPAPPFVSAIQEARPVKTLDIPSLQTLLETEYPHFEYSKSLSEAINDKFAIVHTSGSTGIPKPIIWTNESAVRNMNMQFLQPPEGSDSQEEMFFGKKLYLTLPPFHAAGLAYMLLLNIPANVTIVIPISGGLPSLAQMVSARERTSFECALVPPNIVAEMAQDPTALDYCATHLEHIMYAGGDVPDIMGNKVAVKIPLMNGYGASETGLLNVIHASTRDPYTDWRYLHFHPDLGVEMQHVSGDEYEAVIVRTESRQSHQCPFVLFPDLQEYHTKDLMVRHPTKPHLWRPCARLDDVLVFLNGEKTNPVSMEHHIVSVNPQVTGCLVAGAQRFQAALIVQLGDGSVAVKDHTAMIDQLWPSIEEANSVCPAHARISKSHILFTQPGRPMLRSGKGTVQRALTLKLYEKEIENIYRDADKLAELDAGQLPGPGGVEDSGKVAEYIRASLHAATGWNTDSETLRDSDNWFLRGLDSLQVITATRILRNGLNLPELSPNLIYLNPTVANLTGALQSFHETSKESAEVAKRKLLQERDELLQELSGRISLPQTQKNSDNATGSAHTVVLTGSTGQLGTYLLDSLLKSPQVQHIYCLNRDEPESAHDRTLKRGASYGLAPVDEARVTFWKADLSQVDLGLQSEQLQKLHQTATLIVHNAWTVDFNLSLASFKPQLEGVVNLVNFSGQATSSPRIIFISSISSVLGNQTDTGVTPERLVTTTDLAPNGYATSKYIAENLLGYAAQNGLSSPVVARVGQVAGPIRSPGLWNKSEWLPSVALSSLHIGALPSNLGASLNHVDWVPIDLLSEILVDLSLIDRSELNVYHLINVHPKPWEEIRPAFAAALEKASGKSLETVPLRNWVLRVRQDIESVIQGAEGVDEKKLQLHLAKNPAAKLLEFFETLVAQTQPSDLLAVETTAEASEKLREVDAIKPEWIEKWVNEWLQ</sequence>
<evidence type="ECO:0000259" key="3">
    <source>
        <dbReference type="Pfam" id="PF00501"/>
    </source>
</evidence>